<keyword evidence="4" id="KW-0624">Polysaccharide degradation</keyword>
<keyword evidence="8" id="KW-1185">Reference proteome</keyword>
<feature type="active site" description="Proton donor" evidence="5">
    <location>
        <position position="306"/>
    </location>
</feature>
<evidence type="ECO:0000256" key="3">
    <source>
        <dbReference type="ARBA" id="ARBA00023295"/>
    </source>
</evidence>
<sequence>MDGTSIDADREAADARSDWERRIYRRLTEASDDQPASRLPAPTQVTAESRVGHVRLDWSQVDGAAGYVIERTGSDDAPSVLLHGGADVPAVPGLRFADTGLDPATTYRYRVAATRGNDYRVGDWSAHVEAGAAQRDPGVVTVTVAADRVTSRKQPLWHMIGSERLTQMRVTDDGHGHAVDAEFQEALRIGHDELGITHVRAHGILHDDNAVVSRAHDGRLVFDFSVVDDLYDRITALGLRPVVELSFMPAAIARDPDATVFTYRGIISPPSDWAEWHAVVRALTEHLVERYGVQEVRQWGFEVWNEPNLEVFWTGDQSDYFRLYQEAVRAVKDVDADLPVGGPSTAAAEWVPALAEFARSNDLPLDFVSTHTYGNQPLSFRSALARQGFATAAIYWTEWGVGSTHYGPIHDSVAGAPFVLSGFKQSQDVVDRLSYWVISDHFEELGRGPRLFHNGFGLLTVGNLRKPRFWGLTLAEELGDDLLASTVDGDGADVLVEAWAGRTTDGIVDVLVWNSTINAALLDGDPSLDRHVTTQLTGLPAARYRVHLARVDATHSNIQADYPDDLAWPDAERFARMKARDQLAVEDLPDVRPEDGNARFDFEVPLPGVVRLRLTPIENS</sequence>
<dbReference type="InterPro" id="IPR049166">
    <property type="entry name" value="GH39_cat"/>
</dbReference>
<dbReference type="Gene3D" id="3.20.20.80">
    <property type="entry name" value="Glycosidases"/>
    <property type="match status" value="1"/>
</dbReference>
<dbReference type="PROSITE" id="PS50853">
    <property type="entry name" value="FN3"/>
    <property type="match status" value="1"/>
</dbReference>
<dbReference type="InterPro" id="IPR013783">
    <property type="entry name" value="Ig-like_fold"/>
</dbReference>
<dbReference type="GO" id="GO:0004553">
    <property type="term" value="F:hydrolase activity, hydrolyzing O-glycosyl compounds"/>
    <property type="evidence" value="ECO:0007669"/>
    <property type="project" value="InterPro"/>
</dbReference>
<dbReference type="AlphaFoldDB" id="A0A917SPN2"/>
<dbReference type="SUPFAM" id="SSF49265">
    <property type="entry name" value="Fibronectin type III"/>
    <property type="match status" value="1"/>
</dbReference>
<dbReference type="Proteomes" id="UP000655208">
    <property type="component" value="Unassembled WGS sequence"/>
</dbReference>
<dbReference type="RefSeq" id="WP_188940056.1">
    <property type="nucleotide sequence ID" value="NZ_BMNA01000001.1"/>
</dbReference>
<dbReference type="SMART" id="SM00060">
    <property type="entry name" value="FN3"/>
    <property type="match status" value="1"/>
</dbReference>
<dbReference type="InterPro" id="IPR049165">
    <property type="entry name" value="GH39_as"/>
</dbReference>
<dbReference type="SUPFAM" id="SSF51445">
    <property type="entry name" value="(Trans)glycosidases"/>
    <property type="match status" value="1"/>
</dbReference>
<evidence type="ECO:0000313" key="8">
    <source>
        <dbReference type="Proteomes" id="UP000655208"/>
    </source>
</evidence>
<evidence type="ECO:0000256" key="4">
    <source>
        <dbReference type="ARBA" id="ARBA00023326"/>
    </source>
</evidence>
<evidence type="ECO:0000259" key="6">
    <source>
        <dbReference type="PROSITE" id="PS50853"/>
    </source>
</evidence>
<comment type="similarity">
    <text evidence="1">Belongs to the glycosyl hydrolase 39 family.</text>
</comment>
<keyword evidence="4" id="KW-0119">Carbohydrate metabolism</keyword>
<reference evidence="7" key="2">
    <citation type="submission" date="2020-09" db="EMBL/GenBank/DDBJ databases">
        <authorList>
            <person name="Sun Q."/>
            <person name="Zhou Y."/>
        </authorList>
    </citation>
    <scope>NUCLEOTIDE SEQUENCE</scope>
    <source>
        <strain evidence="7">CGMCC 4.7308</strain>
    </source>
</reference>
<dbReference type="GO" id="GO:0000272">
    <property type="term" value="P:polysaccharide catabolic process"/>
    <property type="evidence" value="ECO:0007669"/>
    <property type="project" value="UniProtKB-KW"/>
</dbReference>
<evidence type="ECO:0000256" key="1">
    <source>
        <dbReference type="ARBA" id="ARBA00008875"/>
    </source>
</evidence>
<dbReference type="PANTHER" id="PTHR12631">
    <property type="entry name" value="ALPHA-L-IDURONIDASE"/>
    <property type="match status" value="1"/>
</dbReference>
<dbReference type="CDD" id="cd00063">
    <property type="entry name" value="FN3"/>
    <property type="match status" value="1"/>
</dbReference>
<dbReference type="InterPro" id="IPR017853">
    <property type="entry name" value="GH"/>
</dbReference>
<comment type="caution">
    <text evidence="7">The sequence shown here is derived from an EMBL/GenBank/DDBJ whole genome shotgun (WGS) entry which is preliminary data.</text>
</comment>
<evidence type="ECO:0000313" key="7">
    <source>
        <dbReference type="EMBL" id="GGL90151.1"/>
    </source>
</evidence>
<name>A0A917SPN2_9ACTN</name>
<dbReference type="PANTHER" id="PTHR12631:SF10">
    <property type="entry name" value="BETA-XYLOSIDASE-LIKE PROTEIN-RELATED"/>
    <property type="match status" value="1"/>
</dbReference>
<keyword evidence="3" id="KW-0326">Glycosidase</keyword>
<dbReference type="InterPro" id="IPR051923">
    <property type="entry name" value="Glycosyl_Hydrolase_39"/>
</dbReference>
<dbReference type="Pfam" id="PF01229">
    <property type="entry name" value="Glyco_hydro_39"/>
    <property type="match status" value="2"/>
</dbReference>
<feature type="domain" description="Fibronectin type-III" evidence="6">
    <location>
        <begin position="39"/>
        <end position="136"/>
    </location>
</feature>
<accession>A0A917SPN2</accession>
<dbReference type="Gene3D" id="2.60.40.1500">
    <property type="entry name" value="Glycosyl hydrolase domain, family 39"/>
    <property type="match status" value="1"/>
</dbReference>
<protein>
    <recommendedName>
        <fullName evidence="6">Fibronectin type-III domain-containing protein</fullName>
    </recommendedName>
</protein>
<dbReference type="InterPro" id="IPR036116">
    <property type="entry name" value="FN3_sf"/>
</dbReference>
<proteinExistence type="inferred from homology"/>
<gene>
    <name evidence="7" type="ORF">GCM10011594_07280</name>
</gene>
<keyword evidence="2" id="KW-0378">Hydrolase</keyword>
<dbReference type="EMBL" id="BMNA01000001">
    <property type="protein sequence ID" value="GGL90151.1"/>
    <property type="molecule type" value="Genomic_DNA"/>
</dbReference>
<dbReference type="Gene3D" id="2.60.40.10">
    <property type="entry name" value="Immunoglobulins"/>
    <property type="match status" value="1"/>
</dbReference>
<evidence type="ECO:0000256" key="2">
    <source>
        <dbReference type="ARBA" id="ARBA00022801"/>
    </source>
</evidence>
<dbReference type="InterPro" id="IPR000514">
    <property type="entry name" value="Glyco_hydro_39"/>
</dbReference>
<evidence type="ECO:0000256" key="5">
    <source>
        <dbReference type="PIRSR" id="PIRSR600514-1"/>
    </source>
</evidence>
<dbReference type="InterPro" id="IPR003961">
    <property type="entry name" value="FN3_dom"/>
</dbReference>
<organism evidence="7 8">
    <name type="scientific">Nakamurella endophytica</name>
    <dbReference type="NCBI Taxonomy" id="1748367"/>
    <lineage>
        <taxon>Bacteria</taxon>
        <taxon>Bacillati</taxon>
        <taxon>Actinomycetota</taxon>
        <taxon>Actinomycetes</taxon>
        <taxon>Nakamurellales</taxon>
        <taxon>Nakamurellaceae</taxon>
        <taxon>Nakamurella</taxon>
    </lineage>
</organism>
<reference evidence="7" key="1">
    <citation type="journal article" date="2014" name="Int. J. Syst. Evol. Microbiol.">
        <title>Complete genome sequence of Corynebacterium casei LMG S-19264T (=DSM 44701T), isolated from a smear-ripened cheese.</title>
        <authorList>
            <consortium name="US DOE Joint Genome Institute (JGI-PGF)"/>
            <person name="Walter F."/>
            <person name="Albersmeier A."/>
            <person name="Kalinowski J."/>
            <person name="Ruckert C."/>
        </authorList>
    </citation>
    <scope>NUCLEOTIDE SEQUENCE</scope>
    <source>
        <strain evidence="7">CGMCC 4.7308</strain>
    </source>
</reference>
<dbReference type="SUPFAM" id="SSF51011">
    <property type="entry name" value="Glycosyl hydrolase domain"/>
    <property type="match status" value="1"/>
</dbReference>
<dbReference type="PROSITE" id="PS01027">
    <property type="entry name" value="GLYCOSYL_HYDROL_F39"/>
    <property type="match status" value="1"/>
</dbReference>
<dbReference type="PRINTS" id="PR00745">
    <property type="entry name" value="GLHYDRLASE39"/>
</dbReference>